<protein>
    <submittedName>
        <fullName evidence="2">Uncharacterized protein</fullName>
    </submittedName>
</protein>
<dbReference type="OrthoDB" id="9834320at2"/>
<dbReference type="Proteomes" id="UP000182427">
    <property type="component" value="Chromosome I"/>
</dbReference>
<keyword evidence="1" id="KW-0732">Signal</keyword>
<sequence>MRKTIANAMLCLLLLLSVGTARCESLCAMSAMPPMAASAMDEATVTSHDDAMVMDSSMEHCQGMRSEHNNLPNADAGCGQMNCRHQALPPSADSRVLTDDAGLLVAVTLPVTEHVVVPATRTLDAADHPLAVPLSPLEQTSMLRV</sequence>
<feature type="chain" id="PRO_5009241595" evidence="1">
    <location>
        <begin position="24"/>
        <end position="145"/>
    </location>
</feature>
<evidence type="ECO:0000313" key="3">
    <source>
        <dbReference type="Proteomes" id="UP000182427"/>
    </source>
</evidence>
<feature type="signal peptide" evidence="1">
    <location>
        <begin position="1"/>
        <end position="23"/>
    </location>
</feature>
<dbReference type="RefSeq" id="WP_083345060.1">
    <property type="nucleotide sequence ID" value="NZ_LT629690.1"/>
</dbReference>
<organism evidence="2 3">
    <name type="scientific">Terriglobus roseus</name>
    <dbReference type="NCBI Taxonomy" id="392734"/>
    <lineage>
        <taxon>Bacteria</taxon>
        <taxon>Pseudomonadati</taxon>
        <taxon>Acidobacteriota</taxon>
        <taxon>Terriglobia</taxon>
        <taxon>Terriglobales</taxon>
        <taxon>Acidobacteriaceae</taxon>
        <taxon>Terriglobus</taxon>
    </lineage>
</organism>
<gene>
    <name evidence="2" type="ORF">SAMN05444167_2074</name>
</gene>
<proteinExistence type="predicted"/>
<accession>A0A1G7K720</accession>
<evidence type="ECO:0000256" key="1">
    <source>
        <dbReference type="SAM" id="SignalP"/>
    </source>
</evidence>
<dbReference type="EMBL" id="LT629690">
    <property type="protein sequence ID" value="SDF32784.1"/>
    <property type="molecule type" value="Genomic_DNA"/>
</dbReference>
<dbReference type="AlphaFoldDB" id="A0A1G7K720"/>
<evidence type="ECO:0000313" key="2">
    <source>
        <dbReference type="EMBL" id="SDF32784.1"/>
    </source>
</evidence>
<reference evidence="2 3" key="1">
    <citation type="submission" date="2016-10" db="EMBL/GenBank/DDBJ databases">
        <authorList>
            <person name="de Groot N.N."/>
        </authorList>
    </citation>
    <scope>NUCLEOTIDE SEQUENCE [LARGE SCALE GENOMIC DNA]</scope>
    <source>
        <strain evidence="2 3">GAS232</strain>
    </source>
</reference>
<keyword evidence="3" id="KW-1185">Reference proteome</keyword>
<name>A0A1G7K720_9BACT</name>